<dbReference type="Proteomes" id="UP000236291">
    <property type="component" value="Unassembled WGS sequence"/>
</dbReference>
<dbReference type="AlphaFoldDB" id="A0A2K3KX96"/>
<protein>
    <submittedName>
        <fullName evidence="1">Disease resistance protein</fullName>
    </submittedName>
</protein>
<reference evidence="1 2" key="2">
    <citation type="journal article" date="2017" name="Front. Plant Sci.">
        <title>Gene Classification and Mining of Molecular Markers Useful in Red Clover (Trifolium pratense) Breeding.</title>
        <authorList>
            <person name="Istvanek J."/>
            <person name="Dluhosova J."/>
            <person name="Dluhos P."/>
            <person name="Patkova L."/>
            <person name="Nedelnik J."/>
            <person name="Repkova J."/>
        </authorList>
    </citation>
    <scope>NUCLEOTIDE SEQUENCE [LARGE SCALE GENOMIC DNA]</scope>
    <source>
        <strain evidence="2">cv. Tatra</strain>
        <tissue evidence="1">Young leaves</tissue>
    </source>
</reference>
<gene>
    <name evidence="1" type="ORF">L195_g057865</name>
</gene>
<dbReference type="EMBL" id="ASHM01117039">
    <property type="protein sequence ID" value="PNX70909.1"/>
    <property type="molecule type" value="Genomic_DNA"/>
</dbReference>
<evidence type="ECO:0000313" key="2">
    <source>
        <dbReference type="Proteomes" id="UP000236291"/>
    </source>
</evidence>
<name>A0A2K3KX96_TRIPR</name>
<comment type="caution">
    <text evidence="1">The sequence shown here is derived from an EMBL/GenBank/DDBJ whole genome shotgun (WGS) entry which is preliminary data.</text>
</comment>
<dbReference type="STRING" id="57577.A0A2K3KX96"/>
<organism evidence="1 2">
    <name type="scientific">Trifolium pratense</name>
    <name type="common">Red clover</name>
    <dbReference type="NCBI Taxonomy" id="57577"/>
    <lineage>
        <taxon>Eukaryota</taxon>
        <taxon>Viridiplantae</taxon>
        <taxon>Streptophyta</taxon>
        <taxon>Embryophyta</taxon>
        <taxon>Tracheophyta</taxon>
        <taxon>Spermatophyta</taxon>
        <taxon>Magnoliopsida</taxon>
        <taxon>eudicotyledons</taxon>
        <taxon>Gunneridae</taxon>
        <taxon>Pentapetalae</taxon>
        <taxon>rosids</taxon>
        <taxon>fabids</taxon>
        <taxon>Fabales</taxon>
        <taxon>Fabaceae</taxon>
        <taxon>Papilionoideae</taxon>
        <taxon>50 kb inversion clade</taxon>
        <taxon>NPAAA clade</taxon>
        <taxon>Hologalegina</taxon>
        <taxon>IRL clade</taxon>
        <taxon>Trifolieae</taxon>
        <taxon>Trifolium</taxon>
    </lineage>
</organism>
<sequence>MGNCFINWDAKGSKDQSNNASLDELGNLSHLRTLDIMIQDVSVLPRDMQVFAKLERYNIYVGDIWKWPLEWSGNASETSRNLKLTDNSICAFKTVLNCSTSSTQWGWFILILLYPT</sequence>
<evidence type="ECO:0000313" key="1">
    <source>
        <dbReference type="EMBL" id="PNX70909.1"/>
    </source>
</evidence>
<reference evidence="1 2" key="1">
    <citation type="journal article" date="2014" name="Am. J. Bot.">
        <title>Genome assembly and annotation for red clover (Trifolium pratense; Fabaceae).</title>
        <authorList>
            <person name="Istvanek J."/>
            <person name="Jaros M."/>
            <person name="Krenek A."/>
            <person name="Repkova J."/>
        </authorList>
    </citation>
    <scope>NUCLEOTIDE SEQUENCE [LARGE SCALE GENOMIC DNA]</scope>
    <source>
        <strain evidence="2">cv. Tatra</strain>
        <tissue evidence="1">Young leaves</tissue>
    </source>
</reference>
<proteinExistence type="predicted"/>
<accession>A0A2K3KX96</accession>